<proteinExistence type="predicted"/>
<evidence type="ECO:0000313" key="2">
    <source>
        <dbReference type="Proteomes" id="UP000828941"/>
    </source>
</evidence>
<name>A0ACB9N5J6_BAUVA</name>
<comment type="caution">
    <text evidence="1">The sequence shown here is derived from an EMBL/GenBank/DDBJ whole genome shotgun (WGS) entry which is preliminary data.</text>
</comment>
<accession>A0ACB9N5J6</accession>
<sequence>MEFVEHSEAKQEHFGSEVLHNATENRRSANYKPNIWKYDCLQSLTSKYNNEKYGLRLDQQIHCVKELFVEEKRGLAKLELVDRIQKLGLARHFQKEIKKVLDNILSTQNSNSSMEENRYLAALRFKLLRQHGYKVSPDTVSTFLADNGKVLENISEGSVQDILEILQCSHLAFEGEISWKRLKL</sequence>
<protein>
    <submittedName>
        <fullName evidence="1">Uncharacterized protein</fullName>
    </submittedName>
</protein>
<reference evidence="1 2" key="1">
    <citation type="journal article" date="2022" name="DNA Res.">
        <title>Chromosomal-level genome assembly of the orchid tree Bauhinia variegata (Leguminosae; Cercidoideae) supports the allotetraploid origin hypothesis of Bauhinia.</title>
        <authorList>
            <person name="Zhong Y."/>
            <person name="Chen Y."/>
            <person name="Zheng D."/>
            <person name="Pang J."/>
            <person name="Liu Y."/>
            <person name="Luo S."/>
            <person name="Meng S."/>
            <person name="Qian L."/>
            <person name="Wei D."/>
            <person name="Dai S."/>
            <person name="Zhou R."/>
        </authorList>
    </citation>
    <scope>NUCLEOTIDE SEQUENCE [LARGE SCALE GENOMIC DNA]</scope>
    <source>
        <strain evidence="1">BV-YZ2020</strain>
    </source>
</reference>
<dbReference type="EMBL" id="CM039432">
    <property type="protein sequence ID" value="KAI4331799.1"/>
    <property type="molecule type" value="Genomic_DNA"/>
</dbReference>
<dbReference type="Proteomes" id="UP000828941">
    <property type="component" value="Chromosome 7"/>
</dbReference>
<gene>
    <name evidence="1" type="ORF">L6164_016754</name>
</gene>
<keyword evidence="2" id="KW-1185">Reference proteome</keyword>
<organism evidence="1 2">
    <name type="scientific">Bauhinia variegata</name>
    <name type="common">Purple orchid tree</name>
    <name type="synonym">Phanera variegata</name>
    <dbReference type="NCBI Taxonomy" id="167791"/>
    <lineage>
        <taxon>Eukaryota</taxon>
        <taxon>Viridiplantae</taxon>
        <taxon>Streptophyta</taxon>
        <taxon>Embryophyta</taxon>
        <taxon>Tracheophyta</taxon>
        <taxon>Spermatophyta</taxon>
        <taxon>Magnoliopsida</taxon>
        <taxon>eudicotyledons</taxon>
        <taxon>Gunneridae</taxon>
        <taxon>Pentapetalae</taxon>
        <taxon>rosids</taxon>
        <taxon>fabids</taxon>
        <taxon>Fabales</taxon>
        <taxon>Fabaceae</taxon>
        <taxon>Cercidoideae</taxon>
        <taxon>Cercideae</taxon>
        <taxon>Bauhiniinae</taxon>
        <taxon>Bauhinia</taxon>
    </lineage>
</organism>
<evidence type="ECO:0000313" key="1">
    <source>
        <dbReference type="EMBL" id="KAI4331799.1"/>
    </source>
</evidence>